<dbReference type="Pfam" id="PF04965">
    <property type="entry name" value="GPW_gp25"/>
    <property type="match status" value="1"/>
</dbReference>
<protein>
    <submittedName>
        <fullName evidence="2">GPW/gp25 family protein</fullName>
    </submittedName>
</protein>
<reference evidence="2" key="1">
    <citation type="submission" date="2018-06" db="EMBL/GenBank/DDBJ databases">
        <authorList>
            <person name="Zhirakovskaya E."/>
        </authorList>
    </citation>
    <scope>NUCLEOTIDE SEQUENCE</scope>
</reference>
<evidence type="ECO:0000259" key="1">
    <source>
        <dbReference type="Pfam" id="PF04965"/>
    </source>
</evidence>
<accession>A0A3B0WXT1</accession>
<evidence type="ECO:0000313" key="2">
    <source>
        <dbReference type="EMBL" id="VAW60331.1"/>
    </source>
</evidence>
<name>A0A3B0WXT1_9ZZZZ</name>
<organism evidence="2">
    <name type="scientific">hydrothermal vent metagenome</name>
    <dbReference type="NCBI Taxonomy" id="652676"/>
    <lineage>
        <taxon>unclassified sequences</taxon>
        <taxon>metagenomes</taxon>
        <taxon>ecological metagenomes</taxon>
    </lineage>
</organism>
<sequence>MTASKSFLGTGWGFPPTFERGSRSVRMISDKEDIESSLEILLSTEIGERVMQPKYGCNMHKLVFEPVDTTLQTYMQDLIKSAILYFEPRIILKRVTLKTTQMEGRIDIDIDYVIAATNTRYNFVYPFYKEEGIEISK</sequence>
<dbReference type="SUPFAM" id="SSF160719">
    <property type="entry name" value="gpW/gp25-like"/>
    <property type="match status" value="1"/>
</dbReference>
<feature type="domain" description="IraD/Gp25-like" evidence="1">
    <location>
        <begin position="30"/>
        <end position="118"/>
    </location>
</feature>
<dbReference type="Gene3D" id="3.10.450.40">
    <property type="match status" value="1"/>
</dbReference>
<dbReference type="EMBL" id="UOFH01000138">
    <property type="protein sequence ID" value="VAW60331.1"/>
    <property type="molecule type" value="Genomic_DNA"/>
</dbReference>
<proteinExistence type="predicted"/>
<dbReference type="InterPro" id="IPR007048">
    <property type="entry name" value="IraD/Gp25-like"/>
</dbReference>
<dbReference type="AlphaFoldDB" id="A0A3B0WXT1"/>
<gene>
    <name evidence="2" type="ORF">MNBD_GAMMA08-1854</name>
</gene>